<dbReference type="RefSeq" id="WP_134171767.1">
    <property type="nucleotide sequence ID" value="NZ_SODI01000001.1"/>
</dbReference>
<dbReference type="InterPro" id="IPR001763">
    <property type="entry name" value="Rhodanese-like_dom"/>
</dbReference>
<dbReference type="Proteomes" id="UP000298218">
    <property type="component" value="Unassembled WGS sequence"/>
</dbReference>
<dbReference type="EMBL" id="SOHQ01000001">
    <property type="protein sequence ID" value="TFD82382.1"/>
    <property type="molecule type" value="Genomic_DNA"/>
</dbReference>
<dbReference type="SMART" id="SM00450">
    <property type="entry name" value="RHOD"/>
    <property type="match status" value="1"/>
</dbReference>
<feature type="chain" id="PRO_5038424925" evidence="1">
    <location>
        <begin position="26"/>
        <end position="124"/>
    </location>
</feature>
<dbReference type="Pfam" id="PF00581">
    <property type="entry name" value="Rhodanese"/>
    <property type="match status" value="1"/>
</dbReference>
<proteinExistence type="predicted"/>
<dbReference type="OrthoDB" id="9800872at2"/>
<protein>
    <submittedName>
        <fullName evidence="2">Rhodanese-like domain-containing protein</fullName>
    </submittedName>
</protein>
<dbReference type="Gene3D" id="3.40.250.10">
    <property type="entry name" value="Rhodanese-like domain"/>
    <property type="match status" value="1"/>
</dbReference>
<dbReference type="PANTHER" id="PTHR45431:SF3">
    <property type="entry name" value="RHODANESE-LIKE DOMAIN-CONTAINING PROTEIN 15, CHLOROPLASTIC"/>
    <property type="match status" value="1"/>
</dbReference>
<dbReference type="SUPFAM" id="SSF52821">
    <property type="entry name" value="Rhodanese/Cell cycle control phosphatase"/>
    <property type="match status" value="1"/>
</dbReference>
<name>A0A4Y8KT88_9MICO</name>
<dbReference type="AlphaFoldDB" id="A0A4Y8KT88"/>
<keyword evidence="3" id="KW-1185">Reference proteome</keyword>
<dbReference type="PROSITE" id="PS50206">
    <property type="entry name" value="RHODANESE_3"/>
    <property type="match status" value="1"/>
</dbReference>
<feature type="signal peptide" evidence="1">
    <location>
        <begin position="1"/>
        <end position="25"/>
    </location>
</feature>
<keyword evidence="1" id="KW-0732">Signal</keyword>
<evidence type="ECO:0000256" key="1">
    <source>
        <dbReference type="SAM" id="SignalP"/>
    </source>
</evidence>
<sequence length="124" mass="12780">MRRLRTLPLMLSFLAVVGLGLTACAGPEPLTVAANTVIVDVRTPGEYSAGHLDGAVNVNLQSGSFEQEIAEYPVDGDYIVYCQSGNRSAQAVSIMESAGFSNVHDAGAIQSAADATGIPIVAGN</sequence>
<dbReference type="InterPro" id="IPR036873">
    <property type="entry name" value="Rhodanese-like_dom_sf"/>
</dbReference>
<evidence type="ECO:0000313" key="2">
    <source>
        <dbReference type="EMBL" id="TFD82382.1"/>
    </source>
</evidence>
<dbReference type="InterPro" id="IPR052367">
    <property type="entry name" value="Thiosulfate_ST/Rhodanese-like"/>
</dbReference>
<dbReference type="PANTHER" id="PTHR45431">
    <property type="entry name" value="RHODANESE-LIKE DOMAIN-CONTAINING PROTEIN 15, CHLOROPLASTIC"/>
    <property type="match status" value="1"/>
</dbReference>
<dbReference type="CDD" id="cd00158">
    <property type="entry name" value="RHOD"/>
    <property type="match status" value="1"/>
</dbReference>
<reference evidence="2 3" key="1">
    <citation type="submission" date="2019-03" db="EMBL/GenBank/DDBJ databases">
        <title>Genomics of glacier-inhabiting Cryobacterium strains.</title>
        <authorList>
            <person name="Liu Q."/>
            <person name="Xin Y.-H."/>
        </authorList>
    </citation>
    <scope>NUCLEOTIDE SEQUENCE [LARGE SCALE GENOMIC DNA]</scope>
    <source>
        <strain evidence="2 3">CGMCC 1.4292</strain>
    </source>
</reference>
<accession>A0A4Y8KT88</accession>
<gene>
    <name evidence="2" type="ORF">E3T53_00450</name>
</gene>
<organism evidence="2 3">
    <name type="scientific">Cryobacterium psychrophilum</name>
    <dbReference type="NCBI Taxonomy" id="41988"/>
    <lineage>
        <taxon>Bacteria</taxon>
        <taxon>Bacillati</taxon>
        <taxon>Actinomycetota</taxon>
        <taxon>Actinomycetes</taxon>
        <taxon>Micrococcales</taxon>
        <taxon>Microbacteriaceae</taxon>
        <taxon>Cryobacterium</taxon>
    </lineage>
</organism>
<dbReference type="PROSITE" id="PS51257">
    <property type="entry name" value="PROKAR_LIPOPROTEIN"/>
    <property type="match status" value="1"/>
</dbReference>
<evidence type="ECO:0000313" key="3">
    <source>
        <dbReference type="Proteomes" id="UP000298218"/>
    </source>
</evidence>
<comment type="caution">
    <text evidence="2">The sequence shown here is derived from an EMBL/GenBank/DDBJ whole genome shotgun (WGS) entry which is preliminary data.</text>
</comment>